<proteinExistence type="predicted"/>
<dbReference type="InterPro" id="IPR029058">
    <property type="entry name" value="AB_hydrolase_fold"/>
</dbReference>
<dbReference type="AlphaFoldDB" id="A0A1N6JC90"/>
<evidence type="ECO:0000313" key="2">
    <source>
        <dbReference type="Proteomes" id="UP000185151"/>
    </source>
</evidence>
<gene>
    <name evidence="1" type="ORF">SAMN05444165_3009</name>
</gene>
<accession>A0A1N6JC90</accession>
<dbReference type="EMBL" id="FSRU01000001">
    <property type="protein sequence ID" value="SIO41905.1"/>
    <property type="molecule type" value="Genomic_DNA"/>
</dbReference>
<dbReference type="Proteomes" id="UP000185151">
    <property type="component" value="Unassembled WGS sequence"/>
</dbReference>
<protein>
    <recommendedName>
        <fullName evidence="3">Esterase PHB depolymerase</fullName>
    </recommendedName>
</protein>
<reference evidence="1 2" key="1">
    <citation type="submission" date="2016-11" db="EMBL/GenBank/DDBJ databases">
        <authorList>
            <person name="Jaros S."/>
            <person name="Januszkiewicz K."/>
            <person name="Wedrychowicz H."/>
        </authorList>
    </citation>
    <scope>NUCLEOTIDE SEQUENCE [LARGE SCALE GENOMIC DNA]</scope>
    <source>
        <strain evidence="1 2">GAS95</strain>
    </source>
</reference>
<dbReference type="OrthoDB" id="332706at2"/>
<dbReference type="Gene3D" id="3.40.50.1820">
    <property type="entry name" value="alpha/beta hydrolase"/>
    <property type="match status" value="1"/>
</dbReference>
<name>A0A1N6JC90_9BURK</name>
<evidence type="ECO:0000313" key="1">
    <source>
        <dbReference type="EMBL" id="SIO41905.1"/>
    </source>
</evidence>
<sequence>MDTSDTTKTSASASRSDRMYNFGNTTVYSHTKDPRFAYTLYVPKSILDPESVIDLIVVVHGSNRRMEGFRDRFSEFAESHNCVVLSPLFPANVCGDDNRDGYKQLREGTIRYDQLLLDMIAEIEKKYQRRWETFGLFGFSGGGQFANRFCLLHPGRLWAASIGAPGSVTLLDPTRDWWTGTRDVESHFGKKIDVEALRKVPIHMVVGKADIEIWEITHQPDGAHYMPGANDAGRTRPERLKSLKNSFELHGINVALEEVENATHRSAEVIPAVQAFFARVLASKRGPHPASIA</sequence>
<evidence type="ECO:0008006" key="3">
    <source>
        <dbReference type="Google" id="ProtNLM"/>
    </source>
</evidence>
<organism evidence="1 2">
    <name type="scientific">Paraburkholderia phenazinium</name>
    <dbReference type="NCBI Taxonomy" id="60549"/>
    <lineage>
        <taxon>Bacteria</taxon>
        <taxon>Pseudomonadati</taxon>
        <taxon>Pseudomonadota</taxon>
        <taxon>Betaproteobacteria</taxon>
        <taxon>Burkholderiales</taxon>
        <taxon>Burkholderiaceae</taxon>
        <taxon>Paraburkholderia</taxon>
    </lineage>
</organism>
<dbReference type="RefSeq" id="WP_074296344.1">
    <property type="nucleotide sequence ID" value="NZ_FSRU01000001.1"/>
</dbReference>
<keyword evidence="2" id="KW-1185">Reference proteome</keyword>
<dbReference type="SUPFAM" id="SSF53474">
    <property type="entry name" value="alpha/beta-Hydrolases"/>
    <property type="match status" value="1"/>
</dbReference>